<dbReference type="PANTHER" id="PTHR38478">
    <property type="entry name" value="PEPTIDASE M1A AND M12B"/>
    <property type="match status" value="1"/>
</dbReference>
<proteinExistence type="predicted"/>
<sequence length="1473" mass="166420">MSSRTLQSSSGGTMHRRSPSWRFACAALAALTVAGCAQSNGDLVTVQPNVVRKTDLLDGQWFFRNTVTWTPFNTQFTFPGQTGNMEKLVWEVQQNNLVGYRSYPYIVGSEPNVDPTSLVSGTTAKYCDANGKCTGGQKYYGAPVVAFPILSHFDIQRGYNVGTGEQTNVISENSSDRPWNEREFIRVNWAANMLNQSSGMNWGTVQNPNDPNKTTNANWIQANEPDSDPYDWPTFEYTDRDGDGNKELTYFDVTGRYLASPDQYYYEGFGNIPLCLFAAGIYECASSEIHMRVSIAKVDATWSRDYEPLQYGNELMSYFGYFRTERLNWDQKFGATESARILLGQRHRVWKEYYEKENGEVTDRSIPMANRTPEPIKYYFTPANRMGGQERYDEFFEPGKRIEADFDRSFRRAIAAARGGTEAEKADWRAQPQMFFLCHNPVRAGDPAACGDAGFSPKIGDLRYSFVNTVAEPVANGLLGYGPSSADPETGQVISGMSNTYTWGVDMYGRDVANWINLLNDQVSASDYLSGKQITDFVARNPTYNIAGLPKNGELRSELQSVPTRRDFSVGAFDRPTPRMAAVINKIVGDKTTIASRGDDMKRVADQLAKYPALEAAVLDNPDVQADLVNLLPGFARVAAQRDPSFLRTASRSVLTNIKLSQEWEKQRIAMLSKNNITTFEFYDRTLIGLATRMRETRDTMIGEFSVTGHPSCAAKTSCTDAEAKGLADNHIARLVRQQVWLGTALHETGHTLNLRHNFQGSYDSINYFDEYWDIRKDSLFVNQGGVRKMPRTPADLKASAQGTEAQLLEGMHDKEYSSIMDYSGKIFGDWAGLGKYDEAAIIFAYSGDTRPGYVEVFNNARRMSATFPGSDGTNVKVSGAGSDLPLINVTHTTPNIRNYTERFHYSTVPLHFGEGADVLSAINDGIIKLRDRSLAKWTDVVADEERVRAALLADPELINNPDTAAGVIGNARLRVPYMFCSDESADGPVLSCSRFDRGPDYYEIVQTKLEDYWNYYVDSHFRRGRESFSGNEAMNRTFSTFYTTANTYRHWVYEYYKRTTRNQEQVTRYNFDATFQDLWTMAVLDGVNQHLNVMSVPPDGLFMYRNLTGGPRWDLINQGDDFDYVNPTGRARLEEIYRSRYGATDFVVVPRGLGRRMYSNYDYKSGYNFYNRMNEAGHYNDQLGAMFAAIIPDISIQGVDIIADQDRYNIPYYLVFRDEFQATFSALWANDEEKIRPEVYKLALPTYPMGGKNNDGIGNPAIGRELEEAVNINWRTYVRGTDFFQGFNYPRERTTCSGQQHPYRDDCFVSGSRAAPANIQLTWTSRIYALLFGMAYFRINYDLDYAKANQIFKLGSREDFSIAAGYHTVEVADVNTGHRYVAIEKDGAPRNSTGAIRMIGIANEYRTMVENPATCPLPDYIFFQGYSCMSAQAANNPALLEDRRKFWMELFQDSIRDLDLQRGMYDVLGKAF</sequence>
<accession>A0A2W5T8V8</accession>
<evidence type="ECO:0000313" key="2">
    <source>
        <dbReference type="Proteomes" id="UP000249061"/>
    </source>
</evidence>
<dbReference type="Proteomes" id="UP000249061">
    <property type="component" value="Unassembled WGS sequence"/>
</dbReference>
<gene>
    <name evidence="1" type="ORF">DI536_16625</name>
</gene>
<dbReference type="SUPFAM" id="SSF55486">
    <property type="entry name" value="Metalloproteases ('zincins'), catalytic domain"/>
    <property type="match status" value="1"/>
</dbReference>
<reference evidence="1 2" key="1">
    <citation type="submission" date="2017-08" db="EMBL/GenBank/DDBJ databases">
        <title>Infants hospitalized years apart are colonized by the same room-sourced microbial strains.</title>
        <authorList>
            <person name="Brooks B."/>
            <person name="Olm M.R."/>
            <person name="Firek B.A."/>
            <person name="Baker R."/>
            <person name="Thomas B.C."/>
            <person name="Morowitz M.J."/>
            <person name="Banfield J.F."/>
        </authorList>
    </citation>
    <scope>NUCLEOTIDE SEQUENCE [LARGE SCALE GENOMIC DNA]</scope>
    <source>
        <strain evidence="1">S2_003_000_R2_14</strain>
    </source>
</reference>
<evidence type="ECO:0008006" key="3">
    <source>
        <dbReference type="Google" id="ProtNLM"/>
    </source>
</evidence>
<protein>
    <recommendedName>
        <fullName evidence="3">EcxA zinc-binding domain-containing protein</fullName>
    </recommendedName>
</protein>
<organism evidence="1 2">
    <name type="scientific">Archangium gephyra</name>
    <dbReference type="NCBI Taxonomy" id="48"/>
    <lineage>
        <taxon>Bacteria</taxon>
        <taxon>Pseudomonadati</taxon>
        <taxon>Myxococcota</taxon>
        <taxon>Myxococcia</taxon>
        <taxon>Myxococcales</taxon>
        <taxon>Cystobacterineae</taxon>
        <taxon>Archangiaceae</taxon>
        <taxon>Archangium</taxon>
    </lineage>
</organism>
<comment type="caution">
    <text evidence="1">The sequence shown here is derived from an EMBL/GenBank/DDBJ whole genome shotgun (WGS) entry which is preliminary data.</text>
</comment>
<dbReference type="PANTHER" id="PTHR38478:SF1">
    <property type="entry name" value="ZINC DEPENDENT METALLOPROTEASE DOMAIN LIPOPROTEIN"/>
    <property type="match status" value="1"/>
</dbReference>
<name>A0A2W5T8V8_9BACT</name>
<dbReference type="EMBL" id="QFQP01000013">
    <property type="protein sequence ID" value="PZR11950.1"/>
    <property type="molecule type" value="Genomic_DNA"/>
</dbReference>
<evidence type="ECO:0000313" key="1">
    <source>
        <dbReference type="EMBL" id="PZR11950.1"/>
    </source>
</evidence>